<accession>A0A976QSH2</accession>
<dbReference type="AlphaFoldDB" id="A0A976QSH2"/>
<dbReference type="InterPro" id="IPR007480">
    <property type="entry name" value="DUF529"/>
</dbReference>
<feature type="region of interest" description="Disordered" evidence="1">
    <location>
        <begin position="376"/>
        <end position="414"/>
    </location>
</feature>
<name>A0A976QSH2_THEOR</name>
<proteinExistence type="predicted"/>
<evidence type="ECO:0000313" key="2">
    <source>
        <dbReference type="EMBL" id="UKJ89392.1"/>
    </source>
</evidence>
<protein>
    <submittedName>
        <fullName evidence="2">Uncharacterized protein</fullName>
    </submittedName>
</protein>
<feature type="region of interest" description="Disordered" evidence="1">
    <location>
        <begin position="190"/>
        <end position="278"/>
    </location>
</feature>
<evidence type="ECO:0000313" key="3">
    <source>
        <dbReference type="Proteomes" id="UP000244803"/>
    </source>
</evidence>
<dbReference type="EMBL" id="CP056067">
    <property type="protein sequence ID" value="UKJ89392.1"/>
    <property type="molecule type" value="Genomic_DNA"/>
</dbReference>
<reference evidence="2" key="1">
    <citation type="submission" date="2022-07" db="EMBL/GenBank/DDBJ databases">
        <title>Evaluation of T. orientalis genome assembly methods using nanopore sequencing and analysis of variation between genomes.</title>
        <authorList>
            <person name="Yam J."/>
            <person name="Micallef M.L."/>
            <person name="Liu M."/>
            <person name="Djordjevic S.P."/>
            <person name="Bogema D.R."/>
            <person name="Jenkins C."/>
        </authorList>
    </citation>
    <scope>NUCLEOTIDE SEQUENCE</scope>
    <source>
        <strain evidence="2">Fish Creek</strain>
    </source>
</reference>
<organism evidence="2 3">
    <name type="scientific">Theileria orientalis</name>
    <dbReference type="NCBI Taxonomy" id="68886"/>
    <lineage>
        <taxon>Eukaryota</taxon>
        <taxon>Sar</taxon>
        <taxon>Alveolata</taxon>
        <taxon>Apicomplexa</taxon>
        <taxon>Aconoidasida</taxon>
        <taxon>Piroplasmida</taxon>
        <taxon>Theileriidae</taxon>
        <taxon>Theileria</taxon>
    </lineage>
</organism>
<dbReference type="OrthoDB" id="10571415at2759"/>
<sequence length="598" mass="64619">MAHGAQFVAASVTPGAPAMPAAVPGAPAMPAPIAAAPVTPAPSFVDSSTHVAASFISVAPPMPAAVPGSQAMAGPIIPGPPVATIPVNLDPASTNQSGAEAPAKKPLTKITIDINDKQDTDHVKYRTEAVDEMEIWYAIDGYIISEIQVRGNRRWPKENEVKECKKVLFFKKPEDKKPTLKVIYEDEADAYDPDFPPAKPSTPPADPSNTMAAPTEGAAAPIQEAEVSTHTSEPVSSPGIINESHITSPAPEVTTQHTHISATPLSNDPTHSFGEPNQLNYQAAGITPVQTAPATPVTQNVEEQVAYSPASVDLTDWTTPSDSDQGVKHVVHEEHASMGSDDSSLLFAAATIDYSTRIPSPQSVQTGPDGKKYVDIKMDSDGEDDDDDNGVHHHHGFQVEEVRGYDPDDDDGYERVPLTQYVTQLGYRVGDLERRMDPVEDQIEMLSRLVDYQHEMLHFSGIVNKKTPFGADFGRHAHFDTDGFRPATSLVSKILDSSEYPSDIELFVADAADATKLAKLDTAKFKVKQEGDEIHYVLESDVNCKLVTFGGKTVWNHREADPHPVGVVFHPDDDKVVVDFDDAIVMYVKKGELTGDSR</sequence>
<dbReference type="Proteomes" id="UP000244803">
    <property type="component" value="Chromosome 4"/>
</dbReference>
<feature type="compositionally biased region" description="Polar residues" evidence="1">
    <location>
        <begin position="226"/>
        <end position="235"/>
    </location>
</feature>
<feature type="compositionally biased region" description="Polar residues" evidence="1">
    <location>
        <begin position="253"/>
        <end position="278"/>
    </location>
</feature>
<dbReference type="Pfam" id="PF04385">
    <property type="entry name" value="FAINT"/>
    <property type="match status" value="1"/>
</dbReference>
<feature type="compositionally biased region" description="Pro residues" evidence="1">
    <location>
        <begin position="194"/>
        <end position="206"/>
    </location>
</feature>
<feature type="compositionally biased region" description="Basic and acidic residues" evidence="1">
    <location>
        <begin position="397"/>
        <end position="406"/>
    </location>
</feature>
<evidence type="ECO:0000256" key="1">
    <source>
        <dbReference type="SAM" id="MobiDB-lite"/>
    </source>
</evidence>
<gene>
    <name evidence="2" type="ORF">MACJ_002642</name>
</gene>